<evidence type="ECO:0000313" key="10">
    <source>
        <dbReference type="EMBL" id="RQG97153.1"/>
    </source>
</evidence>
<evidence type="ECO:0000256" key="5">
    <source>
        <dbReference type="ARBA" id="ARBA00030172"/>
    </source>
</evidence>
<evidence type="ECO:0000256" key="3">
    <source>
        <dbReference type="ARBA" id="ARBA00023002"/>
    </source>
</evidence>
<evidence type="ECO:0000256" key="1">
    <source>
        <dbReference type="ARBA" id="ARBA00012935"/>
    </source>
</evidence>
<evidence type="ECO:0000256" key="2">
    <source>
        <dbReference type="ARBA" id="ARBA00016796"/>
    </source>
</evidence>
<dbReference type="SMART" id="SM00984">
    <property type="entry name" value="UDPG_MGDP_dh_C"/>
    <property type="match status" value="1"/>
</dbReference>
<dbReference type="InterPro" id="IPR008927">
    <property type="entry name" value="6-PGluconate_DH-like_C_sf"/>
</dbReference>
<proteinExistence type="inferred from homology"/>
<comment type="catalytic activity">
    <reaction evidence="6">
        <text>UDP-N-acetyl-alpha-D-mannosamine + 2 NAD(+) + H2O = UDP-N-acetyl-alpha-D-mannosaminouronate + 2 NADH + 3 H(+)</text>
        <dbReference type="Rhea" id="RHEA:25780"/>
        <dbReference type="ChEBI" id="CHEBI:15377"/>
        <dbReference type="ChEBI" id="CHEBI:15378"/>
        <dbReference type="ChEBI" id="CHEBI:57540"/>
        <dbReference type="ChEBI" id="CHEBI:57945"/>
        <dbReference type="ChEBI" id="CHEBI:68623"/>
        <dbReference type="ChEBI" id="CHEBI:70731"/>
        <dbReference type="EC" id="1.1.1.336"/>
    </reaction>
</comment>
<feature type="region of interest" description="Disordered" evidence="8">
    <location>
        <begin position="448"/>
        <end position="492"/>
    </location>
</feature>
<comment type="similarity">
    <text evidence="7">Belongs to the UDP-glucose/GDP-mannose dehydrogenase family.</text>
</comment>
<dbReference type="GO" id="GO:0051287">
    <property type="term" value="F:NAD binding"/>
    <property type="evidence" value="ECO:0007669"/>
    <property type="project" value="InterPro"/>
</dbReference>
<feature type="compositionally biased region" description="Basic and acidic residues" evidence="8">
    <location>
        <begin position="482"/>
        <end position="492"/>
    </location>
</feature>
<dbReference type="InterPro" id="IPR028359">
    <property type="entry name" value="UDP_ManNAc/GlcNAc_DH"/>
</dbReference>
<accession>A0A3N6M1F3</accession>
<evidence type="ECO:0000259" key="9">
    <source>
        <dbReference type="SMART" id="SM00984"/>
    </source>
</evidence>
<dbReference type="InterPro" id="IPR017476">
    <property type="entry name" value="UDP-Glc/GDP-Man"/>
</dbReference>
<protein>
    <recommendedName>
        <fullName evidence="2">UDP-N-acetyl-D-mannosamine dehydrogenase</fullName>
        <ecNumber evidence="1">1.1.1.336</ecNumber>
    </recommendedName>
    <alternativeName>
        <fullName evidence="5">UDP-ManNAc 6-dehydrogenase</fullName>
    </alternativeName>
</protein>
<evidence type="ECO:0000313" key="11">
    <source>
        <dbReference type="Proteomes" id="UP000282323"/>
    </source>
</evidence>
<dbReference type="OrthoDB" id="372050at2157"/>
<dbReference type="Pfam" id="PF03721">
    <property type="entry name" value="UDPG_MGDP_dh_N"/>
    <property type="match status" value="1"/>
</dbReference>
<dbReference type="PIRSF" id="PIRSF000124">
    <property type="entry name" value="UDPglc_GDPman_dh"/>
    <property type="match status" value="1"/>
</dbReference>
<sequence>MTDSLGLYGAERSERRQRELLTGGEIPVAVYGLGKMGLPLAGVYAETTGNVIGVDVDPVVVETVSSGRSHVVGEPGLDELVAEQVESGRLEATTDGPAAADRARIHVVIVPTLLTDDFEPDLSTIGAVADDVAAGLSPGDLVIAESTLPPGTCRDVLEPHLAAESDLEPDEFGLAFCPERTSSGTALRDIRGQYPKVVGGVDDESTRAAAVVYDELSANEVHPVSDATTAEAVKVFEGIYRDVNIALANELGLLADELGVSVREAIETANDLPMCQLHDPGPGVGGHCIPYYPHFVLAGVETPMDVVRTAREVNDGMPGAVAGRVEDELEATGRDRSDASVLVLGLTYRAGVEETRASPALDLVDELEEREIAVAGVDPLVDPGEYGVRAVDIEAIDEESFDAAVLVTAHEEFEGIQWDALEPTVVVDTRDTLDLEETHHRVYTLAGSRTGRRPNADLAAETGVAVGPEGPESTMNASGSADVRKTDGGNDV</sequence>
<dbReference type="PANTHER" id="PTHR43491">
    <property type="entry name" value="UDP-N-ACETYL-D-MANNOSAMINE DEHYDROGENASE"/>
    <property type="match status" value="1"/>
</dbReference>
<organism evidence="10 11">
    <name type="scientific">Natrarchaeobius chitinivorans</name>
    <dbReference type="NCBI Taxonomy" id="1679083"/>
    <lineage>
        <taxon>Archaea</taxon>
        <taxon>Methanobacteriati</taxon>
        <taxon>Methanobacteriota</taxon>
        <taxon>Stenosarchaea group</taxon>
        <taxon>Halobacteria</taxon>
        <taxon>Halobacteriales</taxon>
        <taxon>Natrialbaceae</taxon>
        <taxon>Natrarchaeobius</taxon>
    </lineage>
</organism>
<dbReference type="InterPro" id="IPR036220">
    <property type="entry name" value="UDP-Glc/GDP-Man_DH_C_sf"/>
</dbReference>
<evidence type="ECO:0000256" key="4">
    <source>
        <dbReference type="ARBA" id="ARBA00023027"/>
    </source>
</evidence>
<dbReference type="SUPFAM" id="SSF52413">
    <property type="entry name" value="UDP-glucose/GDP-mannose dehydrogenase C-terminal domain"/>
    <property type="match status" value="1"/>
</dbReference>
<dbReference type="Pfam" id="PF03720">
    <property type="entry name" value="UDPG_MGDP_dh_C"/>
    <property type="match status" value="1"/>
</dbReference>
<dbReference type="PANTHER" id="PTHR43491:SF5">
    <property type="entry name" value="UDP-N-ACETYL-D-MANNOSAMINE DEHYDROGENASE"/>
    <property type="match status" value="1"/>
</dbReference>
<evidence type="ECO:0000256" key="8">
    <source>
        <dbReference type="SAM" id="MobiDB-lite"/>
    </source>
</evidence>
<dbReference type="AlphaFoldDB" id="A0A3N6M1F3"/>
<dbReference type="SUPFAM" id="SSF51735">
    <property type="entry name" value="NAD(P)-binding Rossmann-fold domains"/>
    <property type="match status" value="1"/>
</dbReference>
<dbReference type="InterPro" id="IPR001732">
    <property type="entry name" value="UDP-Glc/GDP-Man_DH_N"/>
</dbReference>
<dbReference type="InterPro" id="IPR036291">
    <property type="entry name" value="NAD(P)-bd_dom_sf"/>
</dbReference>
<dbReference type="GO" id="GO:0089714">
    <property type="term" value="F:UDP-N-acetyl-D-mannosamine dehydrogenase activity"/>
    <property type="evidence" value="ECO:0007669"/>
    <property type="project" value="UniProtKB-EC"/>
</dbReference>
<dbReference type="EC" id="1.1.1.336" evidence="1"/>
<dbReference type="GO" id="GO:0016628">
    <property type="term" value="F:oxidoreductase activity, acting on the CH-CH group of donors, NAD or NADP as acceptor"/>
    <property type="evidence" value="ECO:0007669"/>
    <property type="project" value="InterPro"/>
</dbReference>
<evidence type="ECO:0000256" key="7">
    <source>
        <dbReference type="PIRNR" id="PIRNR000124"/>
    </source>
</evidence>
<dbReference type="Gene3D" id="3.40.50.720">
    <property type="entry name" value="NAD(P)-binding Rossmann-like Domain"/>
    <property type="match status" value="2"/>
</dbReference>
<dbReference type="SUPFAM" id="SSF48179">
    <property type="entry name" value="6-phosphogluconate dehydrogenase C-terminal domain-like"/>
    <property type="match status" value="1"/>
</dbReference>
<evidence type="ECO:0000256" key="6">
    <source>
        <dbReference type="ARBA" id="ARBA00049130"/>
    </source>
</evidence>
<dbReference type="Proteomes" id="UP000282323">
    <property type="component" value="Unassembled WGS sequence"/>
</dbReference>
<dbReference type="Pfam" id="PF00984">
    <property type="entry name" value="UDPG_MGDP_dh"/>
    <property type="match status" value="1"/>
</dbReference>
<keyword evidence="3" id="KW-0560">Oxidoreductase</keyword>
<reference evidence="10 11" key="1">
    <citation type="submission" date="2018-10" db="EMBL/GenBank/DDBJ databases">
        <title>Natrarchaeobius chitinivorans gen. nov., sp. nov., and Natrarchaeobius haloalkaliphilus sp. nov., alkaliphilic, chitin-utilizing haloarchaea from hypersaline alkaline lakes.</title>
        <authorList>
            <person name="Sorokin D.Y."/>
            <person name="Elcheninov A.G."/>
            <person name="Kostrikina N.A."/>
            <person name="Bale N.J."/>
            <person name="Sinninghe Damste J.S."/>
            <person name="Khijniak T.V."/>
            <person name="Kublanov I.V."/>
            <person name="Toshchakov S.V."/>
        </authorList>
    </citation>
    <scope>NUCLEOTIDE SEQUENCE [LARGE SCALE GENOMIC DNA]</scope>
    <source>
        <strain evidence="10 11">AArcht4T</strain>
    </source>
</reference>
<name>A0A3N6M1F3_NATCH</name>
<dbReference type="GO" id="GO:0000271">
    <property type="term" value="P:polysaccharide biosynthetic process"/>
    <property type="evidence" value="ECO:0007669"/>
    <property type="project" value="InterPro"/>
</dbReference>
<dbReference type="RefSeq" id="WP_124194274.1">
    <property type="nucleotide sequence ID" value="NZ_REGA01000002.1"/>
</dbReference>
<dbReference type="InterPro" id="IPR014027">
    <property type="entry name" value="UDP-Glc/GDP-Man_DH_C"/>
</dbReference>
<dbReference type="EMBL" id="REGA01000002">
    <property type="protein sequence ID" value="RQG97153.1"/>
    <property type="molecule type" value="Genomic_DNA"/>
</dbReference>
<dbReference type="PIRSF" id="PIRSF500136">
    <property type="entry name" value="UDP_ManNAc_DH"/>
    <property type="match status" value="1"/>
</dbReference>
<feature type="domain" description="UDP-glucose/GDP-mannose dehydrogenase C-terminal" evidence="9">
    <location>
        <begin position="342"/>
        <end position="435"/>
    </location>
</feature>
<comment type="caution">
    <text evidence="10">The sequence shown here is derived from an EMBL/GenBank/DDBJ whole genome shotgun (WGS) entry which is preliminary data.</text>
</comment>
<dbReference type="NCBIfam" id="TIGR03026">
    <property type="entry name" value="NDP-sugDHase"/>
    <property type="match status" value="1"/>
</dbReference>
<keyword evidence="4" id="KW-0520">NAD</keyword>
<keyword evidence="11" id="KW-1185">Reference proteome</keyword>
<gene>
    <name evidence="10" type="ORF">EA473_03500</name>
</gene>
<dbReference type="InterPro" id="IPR014026">
    <property type="entry name" value="UDP-Glc/GDP-Man_DH_dimer"/>
</dbReference>